<reference evidence="2 3" key="1">
    <citation type="submission" date="2021-06" db="EMBL/GenBank/DDBJ databases">
        <authorList>
            <person name="Kallberg Y."/>
            <person name="Tangrot J."/>
            <person name="Rosling A."/>
        </authorList>
    </citation>
    <scope>NUCLEOTIDE SEQUENCE [LARGE SCALE GENOMIC DNA]</scope>
    <source>
        <strain evidence="2 3">120-4 pot B 10/14</strain>
    </source>
</reference>
<evidence type="ECO:0000313" key="3">
    <source>
        <dbReference type="Proteomes" id="UP000789901"/>
    </source>
</evidence>
<comment type="caution">
    <text evidence="2">The sequence shown here is derived from an EMBL/GenBank/DDBJ whole genome shotgun (WGS) entry which is preliminary data.</text>
</comment>
<evidence type="ECO:0000256" key="1">
    <source>
        <dbReference type="SAM" id="MobiDB-lite"/>
    </source>
</evidence>
<dbReference type="EMBL" id="CAJVQB010019981">
    <property type="protein sequence ID" value="CAG8792999.1"/>
    <property type="molecule type" value="Genomic_DNA"/>
</dbReference>
<feature type="region of interest" description="Disordered" evidence="1">
    <location>
        <begin position="236"/>
        <end position="257"/>
    </location>
</feature>
<accession>A0ABN7VQC8</accession>
<name>A0ABN7VQC8_GIGMA</name>
<sequence length="371" mass="42879">MNYQQSNDTVSSIYIVAKNPRTNASYTSFFFEDDEKNTQIQYCKICIKQLEGTRTQPYPYTKSGGSTGHLTYHLCEKHNITTNNYKEHLDSHQEVTNPLEILTDCKTHWNSGYLAWKRILELHLVMRTLAASLQVNSDTILKKESDVIDLLKPFEEMTRLFCGAKYPTIILIYPYIRILKNKYAPVAENSESIEDWITLIYGSSSENSETSDYASTSSGDEANILLARDRKQWQYAHRQGQGSRRSSKHKRHSKNSTELAKDDNFDIVKYFPPTSYEGLLKKMLLKLLPFATDDERKNTEEEIHEELAILKVRFGQDNDITEVFTNEKESDSLSTKLWNSFSTPISYATTENELTKYLNEQIANRNQNPLL</sequence>
<dbReference type="SUPFAM" id="SSF53098">
    <property type="entry name" value="Ribonuclease H-like"/>
    <property type="match status" value="1"/>
</dbReference>
<feature type="non-terminal residue" evidence="2">
    <location>
        <position position="371"/>
    </location>
</feature>
<dbReference type="InterPro" id="IPR012337">
    <property type="entry name" value="RNaseH-like_sf"/>
</dbReference>
<keyword evidence="3" id="KW-1185">Reference proteome</keyword>
<feature type="compositionally biased region" description="Basic residues" evidence="1">
    <location>
        <begin position="245"/>
        <end position="254"/>
    </location>
</feature>
<proteinExistence type="predicted"/>
<evidence type="ECO:0000313" key="2">
    <source>
        <dbReference type="EMBL" id="CAG8792999.1"/>
    </source>
</evidence>
<protein>
    <submittedName>
        <fullName evidence="2">32398_t:CDS:1</fullName>
    </submittedName>
</protein>
<gene>
    <name evidence="2" type="ORF">GMARGA_LOCUS21548</name>
</gene>
<organism evidence="2 3">
    <name type="scientific">Gigaspora margarita</name>
    <dbReference type="NCBI Taxonomy" id="4874"/>
    <lineage>
        <taxon>Eukaryota</taxon>
        <taxon>Fungi</taxon>
        <taxon>Fungi incertae sedis</taxon>
        <taxon>Mucoromycota</taxon>
        <taxon>Glomeromycotina</taxon>
        <taxon>Glomeromycetes</taxon>
        <taxon>Diversisporales</taxon>
        <taxon>Gigasporaceae</taxon>
        <taxon>Gigaspora</taxon>
    </lineage>
</organism>
<dbReference type="Proteomes" id="UP000789901">
    <property type="component" value="Unassembled WGS sequence"/>
</dbReference>